<dbReference type="Pfam" id="PF04236">
    <property type="entry name" value="Transp_Tc5_C"/>
    <property type="match status" value="1"/>
</dbReference>
<organism evidence="2 3">
    <name type="scientific">Trachymyrmex cornetzi</name>
    <dbReference type="NCBI Taxonomy" id="471704"/>
    <lineage>
        <taxon>Eukaryota</taxon>
        <taxon>Metazoa</taxon>
        <taxon>Ecdysozoa</taxon>
        <taxon>Arthropoda</taxon>
        <taxon>Hexapoda</taxon>
        <taxon>Insecta</taxon>
        <taxon>Pterygota</taxon>
        <taxon>Neoptera</taxon>
        <taxon>Endopterygota</taxon>
        <taxon>Hymenoptera</taxon>
        <taxon>Apocrita</taxon>
        <taxon>Aculeata</taxon>
        <taxon>Formicoidea</taxon>
        <taxon>Formicidae</taxon>
        <taxon>Myrmicinae</taxon>
        <taxon>Trachymyrmex</taxon>
    </lineage>
</organism>
<dbReference type="InterPro" id="IPR035896">
    <property type="entry name" value="AN1-like_Znf"/>
</dbReference>
<protein>
    <recommendedName>
        <fullName evidence="1">Transposase Tc5 C-terminal domain-containing protein</fullName>
    </recommendedName>
</protein>
<dbReference type="InterPro" id="IPR007350">
    <property type="entry name" value="Transposase_Tc5_C"/>
</dbReference>
<keyword evidence="3" id="KW-1185">Reference proteome</keyword>
<dbReference type="AlphaFoldDB" id="A0A151JMS3"/>
<gene>
    <name evidence="2" type="ORF">ALC57_03060</name>
</gene>
<dbReference type="Proteomes" id="UP000078492">
    <property type="component" value="Unassembled WGS sequence"/>
</dbReference>
<reference evidence="2 3" key="1">
    <citation type="submission" date="2015-09" db="EMBL/GenBank/DDBJ databases">
        <title>Trachymyrmex cornetzi WGS genome.</title>
        <authorList>
            <person name="Nygaard S."/>
            <person name="Hu H."/>
            <person name="Boomsma J."/>
            <person name="Zhang G."/>
        </authorList>
    </citation>
    <scope>NUCLEOTIDE SEQUENCE [LARGE SCALE GENOMIC DNA]</scope>
    <source>
        <strain evidence="2">Tcor2-1</strain>
        <tissue evidence="2">Whole body</tissue>
    </source>
</reference>
<sequence length="57" mass="6867">MLATTFQIAFQITQTPITPFEIEICGRTVFMRCTWCGEYFCFQHFYEEYQYCTNCNP</sequence>
<evidence type="ECO:0000313" key="3">
    <source>
        <dbReference type="Proteomes" id="UP000078492"/>
    </source>
</evidence>
<dbReference type="SUPFAM" id="SSF118310">
    <property type="entry name" value="AN1-like Zinc finger"/>
    <property type="match status" value="1"/>
</dbReference>
<feature type="domain" description="Transposase Tc5 C-terminal" evidence="1">
    <location>
        <begin position="21"/>
        <end position="52"/>
    </location>
</feature>
<proteinExistence type="predicted"/>
<name>A0A151JMS3_9HYME</name>
<dbReference type="EMBL" id="KQ978905">
    <property type="protein sequence ID" value="KYN27548.1"/>
    <property type="molecule type" value="Genomic_DNA"/>
</dbReference>
<evidence type="ECO:0000313" key="2">
    <source>
        <dbReference type="EMBL" id="KYN27548.1"/>
    </source>
</evidence>
<accession>A0A151JMS3</accession>
<evidence type="ECO:0000259" key="1">
    <source>
        <dbReference type="Pfam" id="PF04236"/>
    </source>
</evidence>